<dbReference type="HOGENOM" id="CLU_1082358_0_0_1"/>
<dbReference type="OrthoDB" id="2410195at2759"/>
<organism evidence="5 6">
    <name type="scientific">Pycnoporus cinnabarinus</name>
    <name type="common">Cinnabar-red polypore</name>
    <name type="synonym">Trametes cinnabarina</name>
    <dbReference type="NCBI Taxonomy" id="5643"/>
    <lineage>
        <taxon>Eukaryota</taxon>
        <taxon>Fungi</taxon>
        <taxon>Dikarya</taxon>
        <taxon>Basidiomycota</taxon>
        <taxon>Agaricomycotina</taxon>
        <taxon>Agaricomycetes</taxon>
        <taxon>Polyporales</taxon>
        <taxon>Polyporaceae</taxon>
        <taxon>Trametes</taxon>
    </lineage>
</organism>
<dbReference type="AlphaFoldDB" id="A0A060SU02"/>
<dbReference type="InterPro" id="IPR016461">
    <property type="entry name" value="COMT-like"/>
</dbReference>
<dbReference type="PROSITE" id="PS51683">
    <property type="entry name" value="SAM_OMT_II"/>
    <property type="match status" value="1"/>
</dbReference>
<evidence type="ECO:0000256" key="3">
    <source>
        <dbReference type="ARBA" id="ARBA00022691"/>
    </source>
</evidence>
<evidence type="ECO:0000313" key="6">
    <source>
        <dbReference type="Proteomes" id="UP000029665"/>
    </source>
</evidence>
<dbReference type="PANTHER" id="PTHR43712:SF2">
    <property type="entry name" value="O-METHYLTRANSFERASE CICE"/>
    <property type="match status" value="1"/>
</dbReference>
<dbReference type="GO" id="GO:0008171">
    <property type="term" value="F:O-methyltransferase activity"/>
    <property type="evidence" value="ECO:0007669"/>
    <property type="project" value="InterPro"/>
</dbReference>
<protein>
    <recommendedName>
        <fullName evidence="4">O-methyltransferase C-terminal domain-containing protein</fullName>
    </recommendedName>
</protein>
<keyword evidence="1" id="KW-0489">Methyltransferase</keyword>
<dbReference type="InterPro" id="IPR029063">
    <property type="entry name" value="SAM-dependent_MTases_sf"/>
</dbReference>
<evidence type="ECO:0000313" key="5">
    <source>
        <dbReference type="EMBL" id="CDO77626.1"/>
    </source>
</evidence>
<reference evidence="5" key="1">
    <citation type="submission" date="2014-01" db="EMBL/GenBank/DDBJ databases">
        <title>The genome of the white-rot fungus Pycnoporus cinnabarinus: a basidiomycete model with a versatile arsenal for lignocellulosic biomass breakdown.</title>
        <authorList>
            <person name="Levasseur A."/>
            <person name="Lomascolo A."/>
            <person name="Ruiz-Duenas F.J."/>
            <person name="Uzan E."/>
            <person name="Piumi F."/>
            <person name="Kues U."/>
            <person name="Ram A.F.J."/>
            <person name="Murat C."/>
            <person name="Haon M."/>
            <person name="Benoit I."/>
            <person name="Arfi Y."/>
            <person name="Chevret D."/>
            <person name="Drula E."/>
            <person name="Kwon M.J."/>
            <person name="Gouret P."/>
            <person name="Lesage-Meessen L."/>
            <person name="Lombard V."/>
            <person name="Mariette J."/>
            <person name="Noirot C."/>
            <person name="Park J."/>
            <person name="Patyshakuliyeva A."/>
            <person name="Wieneger R.A.B."/>
            <person name="Wosten H.A.B."/>
            <person name="Martin F."/>
            <person name="Coutinho P.M."/>
            <person name="de Vries R."/>
            <person name="Martinez A.T."/>
            <person name="Klopp C."/>
            <person name="Pontarotti P."/>
            <person name="Henrissat B."/>
            <person name="Record E."/>
        </authorList>
    </citation>
    <scope>NUCLEOTIDE SEQUENCE [LARGE SCALE GENOMIC DNA]</scope>
    <source>
        <strain evidence="5">BRFM137</strain>
    </source>
</reference>
<keyword evidence="2" id="KW-0808">Transferase</keyword>
<evidence type="ECO:0000256" key="1">
    <source>
        <dbReference type="ARBA" id="ARBA00022603"/>
    </source>
</evidence>
<dbReference type="OMA" id="IVDAFPW"/>
<dbReference type="EMBL" id="CCBP010000460">
    <property type="protein sequence ID" value="CDO77626.1"/>
    <property type="molecule type" value="Genomic_DNA"/>
</dbReference>
<sequence>MTAPEKKHDDTDGVAALVAMAGDDFLKAFGHLSDQLLPTRERAVTVRKLLDGDGNDKLPKIYKTRCNLAFRTELGYFDWLELSENKARLTEFGRVMTGARGWEVSENIVDAFPWKDLADDSIVIDVRGGVGSTSIVLAQAYPDLCFVVEDRPHAVQIAPTVCATRPSVSTAKFNIFGQPRMIEVPGFGAIPAPAVYLIRGCTHNWPDEDVVKMLRHLRNAAAPATQLVIVDMLLPLACVDDTEGDEPIPGACPLTGP</sequence>
<keyword evidence="6" id="KW-1185">Reference proteome</keyword>
<name>A0A060SU02_PYCCI</name>
<dbReference type="Pfam" id="PF00891">
    <property type="entry name" value="Methyltransf_2"/>
    <property type="match status" value="1"/>
</dbReference>
<dbReference type="InterPro" id="IPR001077">
    <property type="entry name" value="COMT_C"/>
</dbReference>
<feature type="domain" description="O-methyltransferase C-terminal" evidence="4">
    <location>
        <begin position="116"/>
        <end position="237"/>
    </location>
</feature>
<accession>A0A060SU02</accession>
<comment type="caution">
    <text evidence="5">The sequence shown here is derived from an EMBL/GenBank/DDBJ whole genome shotgun (WGS) entry which is preliminary data.</text>
</comment>
<dbReference type="Proteomes" id="UP000029665">
    <property type="component" value="Unassembled WGS sequence"/>
</dbReference>
<proteinExistence type="predicted"/>
<keyword evidence="3" id="KW-0949">S-adenosyl-L-methionine</keyword>
<dbReference type="SUPFAM" id="SSF53335">
    <property type="entry name" value="S-adenosyl-L-methionine-dependent methyltransferases"/>
    <property type="match status" value="1"/>
</dbReference>
<evidence type="ECO:0000256" key="2">
    <source>
        <dbReference type="ARBA" id="ARBA00022679"/>
    </source>
</evidence>
<gene>
    <name evidence="5" type="ORF">BN946_scf184946.g19</name>
</gene>
<dbReference type="GO" id="GO:0032259">
    <property type="term" value="P:methylation"/>
    <property type="evidence" value="ECO:0007669"/>
    <property type="project" value="UniProtKB-KW"/>
</dbReference>
<dbReference type="Gene3D" id="3.40.50.150">
    <property type="entry name" value="Vaccinia Virus protein VP39"/>
    <property type="match status" value="1"/>
</dbReference>
<evidence type="ECO:0000259" key="4">
    <source>
        <dbReference type="Pfam" id="PF00891"/>
    </source>
</evidence>
<dbReference type="PANTHER" id="PTHR43712">
    <property type="entry name" value="PUTATIVE (AFU_ORTHOLOGUE AFUA_4G14580)-RELATED"/>
    <property type="match status" value="1"/>
</dbReference>